<dbReference type="AlphaFoldDB" id="A0A8S3R1Q6"/>
<gene>
    <name evidence="2" type="ORF">MEDL_15572</name>
</gene>
<comment type="caution">
    <text evidence="2">The sequence shown here is derived from an EMBL/GenBank/DDBJ whole genome shotgun (WGS) entry which is preliminary data.</text>
</comment>
<feature type="signal peptide" evidence="1">
    <location>
        <begin position="1"/>
        <end position="18"/>
    </location>
</feature>
<evidence type="ECO:0000313" key="2">
    <source>
        <dbReference type="EMBL" id="CAG2200935.1"/>
    </source>
</evidence>
<reference evidence="2" key="1">
    <citation type="submission" date="2021-03" db="EMBL/GenBank/DDBJ databases">
        <authorList>
            <person name="Bekaert M."/>
        </authorList>
    </citation>
    <scope>NUCLEOTIDE SEQUENCE</scope>
</reference>
<keyword evidence="1" id="KW-0732">Signal</keyword>
<proteinExistence type="predicted"/>
<dbReference type="Gene3D" id="2.60.120.260">
    <property type="entry name" value="Galactose-binding domain-like"/>
    <property type="match status" value="1"/>
</dbReference>
<evidence type="ECO:0000313" key="3">
    <source>
        <dbReference type="Proteomes" id="UP000683360"/>
    </source>
</evidence>
<name>A0A8S3R1Q6_MYTED</name>
<accession>A0A8S3R1Q6</accession>
<keyword evidence="3" id="KW-1185">Reference proteome</keyword>
<organism evidence="2 3">
    <name type="scientific">Mytilus edulis</name>
    <name type="common">Blue mussel</name>
    <dbReference type="NCBI Taxonomy" id="6550"/>
    <lineage>
        <taxon>Eukaryota</taxon>
        <taxon>Metazoa</taxon>
        <taxon>Spiralia</taxon>
        <taxon>Lophotrochozoa</taxon>
        <taxon>Mollusca</taxon>
        <taxon>Bivalvia</taxon>
        <taxon>Autobranchia</taxon>
        <taxon>Pteriomorphia</taxon>
        <taxon>Mytilida</taxon>
        <taxon>Mytiloidea</taxon>
        <taxon>Mytilidae</taxon>
        <taxon>Mytilinae</taxon>
        <taxon>Mytilus</taxon>
    </lineage>
</organism>
<dbReference type="EMBL" id="CAJPWZ010000798">
    <property type="protein sequence ID" value="CAG2200935.1"/>
    <property type="molecule type" value="Genomic_DNA"/>
</dbReference>
<dbReference type="Proteomes" id="UP000683360">
    <property type="component" value="Unassembled WGS sequence"/>
</dbReference>
<protein>
    <recommendedName>
        <fullName evidence="4">Fucolectin tachylectin-4 pentraxin-1 domain-containing protein</fullName>
    </recommendedName>
</protein>
<feature type="chain" id="PRO_5035928995" description="Fucolectin tachylectin-4 pentraxin-1 domain-containing protein" evidence="1">
    <location>
        <begin position="19"/>
        <end position="156"/>
    </location>
</feature>
<evidence type="ECO:0000256" key="1">
    <source>
        <dbReference type="SAM" id="SignalP"/>
    </source>
</evidence>
<evidence type="ECO:0008006" key="4">
    <source>
        <dbReference type="Google" id="ProtNLM"/>
    </source>
</evidence>
<sequence>MLSELLIHTAVVMLTVTAQHNLTPYGNATHGPLFGSNGQPDNAVKPPISNKYNLSICSKSWSYTTSASAWWMFELSIDTAYITDITIYYRENYAVRMDGFRLYVTNTSTLPPVSYLCYEDPSSPRGPFQTSHRQFLVINLENMSFITINMDLMKEV</sequence>